<dbReference type="PANTHER" id="PTHR24015">
    <property type="entry name" value="OS07G0578800 PROTEIN-RELATED"/>
    <property type="match status" value="1"/>
</dbReference>
<feature type="repeat" description="PPR" evidence="2">
    <location>
        <begin position="293"/>
        <end position="327"/>
    </location>
</feature>
<dbReference type="FunFam" id="1.25.40.10:FF:000284">
    <property type="entry name" value="Pentatricopeptide repeat-containing protein"/>
    <property type="match status" value="1"/>
</dbReference>
<evidence type="ECO:0000256" key="2">
    <source>
        <dbReference type="PROSITE-ProRule" id="PRU00708"/>
    </source>
</evidence>
<feature type="repeat" description="PPR" evidence="2">
    <location>
        <begin position="192"/>
        <end position="226"/>
    </location>
</feature>
<dbReference type="Pfam" id="PF01535">
    <property type="entry name" value="PPR"/>
    <property type="match status" value="3"/>
</dbReference>
<evidence type="ECO:0000313" key="3">
    <source>
        <dbReference type="EMBL" id="EEF30293.1"/>
    </source>
</evidence>
<evidence type="ECO:0000256" key="1">
    <source>
        <dbReference type="ARBA" id="ARBA00022737"/>
    </source>
</evidence>
<sequence>MLKTRHCSNLISGQLAFAEPNPVEPHQLQTLTVKLLKLLKQCRSKKPMQQIHAQMIINSLSKPNFLLPRIIDLKDFAYASLLFTQMPNPNDYAFNVMIRGLTTTWRNYSLAIQLYYQMKSLGLKPNNFTFPFLFISCANLVALHCGQIAHSLVLKMGFNNDSHINHSLITMYAKCSKLDSARKVFDEILERDIVSWNSMISGYTKMGFAREAVRLFMEMREQGFEPVEMTLVSILGACGDLGDLALGKWVEALIGDKKMELNSYTASALIDMYGKCGDLMSARRVFDNMAEKDIVTWNAMITGYAQNGASDEAMTLFNVMREAGITPNEITMVVVLSACASIGALDLGKWVEMYASQRGLQHDVYVASALVDMYAKCGSLDNALRVFENMPHKNEVSWNAMISALAFHGRAREALSLFSRMLNGSTVRPNDITFIGVFAACRFGIF</sequence>
<dbReference type="eggNOG" id="KOG4197">
    <property type="taxonomic scope" value="Eukaryota"/>
</dbReference>
<keyword evidence="1" id="KW-0677">Repeat</keyword>
<dbReference type="FunFam" id="1.25.40.10:FF:001095">
    <property type="entry name" value="Pentatricopeptide repeat-containing protein At2g34400"/>
    <property type="match status" value="1"/>
</dbReference>
<dbReference type="InParanoid" id="B9T1H2"/>
<protein>
    <submittedName>
        <fullName evidence="3">Pentatricopeptide repeat-containing protein, putative</fullName>
    </submittedName>
</protein>
<gene>
    <name evidence="3" type="ORF">RCOM_0530220</name>
</gene>
<organism evidence="3 4">
    <name type="scientific">Ricinus communis</name>
    <name type="common">Castor bean</name>
    <dbReference type="NCBI Taxonomy" id="3988"/>
    <lineage>
        <taxon>Eukaryota</taxon>
        <taxon>Viridiplantae</taxon>
        <taxon>Streptophyta</taxon>
        <taxon>Embryophyta</taxon>
        <taxon>Tracheophyta</taxon>
        <taxon>Spermatophyta</taxon>
        <taxon>Magnoliopsida</taxon>
        <taxon>eudicotyledons</taxon>
        <taxon>Gunneridae</taxon>
        <taxon>Pentapetalae</taxon>
        <taxon>rosids</taxon>
        <taxon>fabids</taxon>
        <taxon>Malpighiales</taxon>
        <taxon>Euphorbiaceae</taxon>
        <taxon>Acalyphoideae</taxon>
        <taxon>Acalypheae</taxon>
        <taxon>Ricinus</taxon>
    </lineage>
</organism>
<dbReference type="PANTHER" id="PTHR24015:SF1795">
    <property type="entry name" value="PPR CONTAINING PLANT-LIKE PROTEIN"/>
    <property type="match status" value="1"/>
</dbReference>
<dbReference type="Pfam" id="PF13041">
    <property type="entry name" value="PPR_2"/>
    <property type="match status" value="3"/>
</dbReference>
<dbReference type="GO" id="GO:0003723">
    <property type="term" value="F:RNA binding"/>
    <property type="evidence" value="ECO:0007669"/>
    <property type="project" value="InterPro"/>
</dbReference>
<dbReference type="GO" id="GO:0009451">
    <property type="term" value="P:RNA modification"/>
    <property type="evidence" value="ECO:0007669"/>
    <property type="project" value="InterPro"/>
</dbReference>
<dbReference type="NCBIfam" id="TIGR00756">
    <property type="entry name" value="PPR"/>
    <property type="match status" value="4"/>
</dbReference>
<dbReference type="FunFam" id="1.25.40.10:FF:000031">
    <property type="entry name" value="Pentatricopeptide repeat-containing protein mitochondrial"/>
    <property type="match status" value="1"/>
</dbReference>
<dbReference type="FunFam" id="1.25.40.10:FF:000409">
    <property type="entry name" value="Pentatricopeptide repeat-containing protein, chloroplastic"/>
    <property type="match status" value="1"/>
</dbReference>
<dbReference type="Gene3D" id="1.25.40.10">
    <property type="entry name" value="Tetratricopeptide repeat domain"/>
    <property type="match status" value="4"/>
</dbReference>
<evidence type="ECO:0000313" key="4">
    <source>
        <dbReference type="Proteomes" id="UP000008311"/>
    </source>
</evidence>
<dbReference type="InterPro" id="IPR046960">
    <property type="entry name" value="PPR_At4g14850-like_plant"/>
</dbReference>
<dbReference type="FunCoup" id="B9T1H2">
    <property type="interactions" value="55"/>
</dbReference>
<reference evidence="4" key="1">
    <citation type="journal article" date="2010" name="Nat. Biotechnol.">
        <title>Draft genome sequence of the oilseed species Ricinus communis.</title>
        <authorList>
            <person name="Chan A.P."/>
            <person name="Crabtree J."/>
            <person name="Zhao Q."/>
            <person name="Lorenzi H."/>
            <person name="Orvis J."/>
            <person name="Puiu D."/>
            <person name="Melake-Berhan A."/>
            <person name="Jones K.M."/>
            <person name="Redman J."/>
            <person name="Chen G."/>
            <person name="Cahoon E.B."/>
            <person name="Gedil M."/>
            <person name="Stanke M."/>
            <person name="Haas B.J."/>
            <person name="Wortman J.R."/>
            <person name="Fraser-Liggett C.M."/>
            <person name="Ravel J."/>
            <person name="Rabinowicz P.D."/>
        </authorList>
    </citation>
    <scope>NUCLEOTIDE SEQUENCE [LARGE SCALE GENOMIC DNA]</scope>
    <source>
        <strain evidence="4">cv. Hale</strain>
    </source>
</reference>
<dbReference type="InterPro" id="IPR011990">
    <property type="entry name" value="TPR-like_helical_dom_sf"/>
</dbReference>
<dbReference type="AlphaFoldDB" id="B9T1H2"/>
<dbReference type="Proteomes" id="UP000008311">
    <property type="component" value="Unassembled WGS sequence"/>
</dbReference>
<feature type="repeat" description="PPR" evidence="2">
    <location>
        <begin position="90"/>
        <end position="125"/>
    </location>
</feature>
<name>B9T1H2_RICCO</name>
<feature type="repeat" description="PPR" evidence="2">
    <location>
        <begin position="394"/>
        <end position="428"/>
    </location>
</feature>
<proteinExistence type="predicted"/>
<accession>B9T1H2</accession>
<feature type="repeat" description="PPR" evidence="2">
    <location>
        <begin position="363"/>
        <end position="393"/>
    </location>
</feature>
<feature type="repeat" description="PPR" evidence="2">
    <location>
        <begin position="262"/>
        <end position="292"/>
    </location>
</feature>
<dbReference type="EMBL" id="EQ974341">
    <property type="protein sequence ID" value="EEF30293.1"/>
    <property type="molecule type" value="Genomic_DNA"/>
</dbReference>
<dbReference type="InterPro" id="IPR002885">
    <property type="entry name" value="PPR_rpt"/>
</dbReference>
<dbReference type="PROSITE" id="PS51375">
    <property type="entry name" value="PPR"/>
    <property type="match status" value="6"/>
</dbReference>
<keyword evidence="4" id="KW-1185">Reference proteome</keyword>